<evidence type="ECO:0000256" key="3">
    <source>
        <dbReference type="ARBA" id="ARBA00023012"/>
    </source>
</evidence>
<dbReference type="SMART" id="SM00448">
    <property type="entry name" value="REC"/>
    <property type="match status" value="1"/>
</dbReference>
<dbReference type="InterPro" id="IPR036388">
    <property type="entry name" value="WH-like_DNA-bd_sf"/>
</dbReference>
<feature type="domain" description="Response regulatory" evidence="10">
    <location>
        <begin position="4"/>
        <end position="117"/>
    </location>
</feature>
<dbReference type="InterPro" id="IPR001789">
    <property type="entry name" value="Sig_transdc_resp-reg_receiver"/>
</dbReference>
<evidence type="ECO:0000313" key="13">
    <source>
        <dbReference type="Proteomes" id="UP000631418"/>
    </source>
</evidence>
<evidence type="ECO:0000313" key="12">
    <source>
        <dbReference type="EMBL" id="MBF7810966.1"/>
    </source>
</evidence>
<proteinExistence type="predicted"/>
<dbReference type="InterPro" id="IPR011006">
    <property type="entry name" value="CheY-like_superfamily"/>
</dbReference>
<evidence type="ECO:0000256" key="6">
    <source>
        <dbReference type="ARBA" id="ARBA00023163"/>
    </source>
</evidence>
<keyword evidence="2 8" id="KW-0597">Phosphoprotein</keyword>
<keyword evidence="6" id="KW-0804">Transcription</keyword>
<dbReference type="PANTHER" id="PTHR48111">
    <property type="entry name" value="REGULATOR OF RPOS"/>
    <property type="match status" value="1"/>
</dbReference>
<evidence type="ECO:0000259" key="11">
    <source>
        <dbReference type="PROSITE" id="PS51755"/>
    </source>
</evidence>
<dbReference type="SMART" id="SM00862">
    <property type="entry name" value="Trans_reg_C"/>
    <property type="match status" value="1"/>
</dbReference>
<dbReference type="AlphaFoldDB" id="A0AAE2RVJ5"/>
<comment type="caution">
    <text evidence="12">The sequence shown here is derived from an EMBL/GenBank/DDBJ whole genome shotgun (WGS) entry which is preliminary data.</text>
</comment>
<protein>
    <recommendedName>
        <fullName evidence="1">Stage 0 sporulation protein A homolog</fullName>
    </recommendedName>
</protein>
<dbReference type="PROSITE" id="PS50110">
    <property type="entry name" value="RESPONSE_REGULATORY"/>
    <property type="match status" value="1"/>
</dbReference>
<accession>A0AAE2RVJ5</accession>
<dbReference type="Proteomes" id="UP000631418">
    <property type="component" value="Unassembled WGS sequence"/>
</dbReference>
<dbReference type="EMBL" id="JADOEF010000001">
    <property type="protein sequence ID" value="MBF7810966.1"/>
    <property type="molecule type" value="Genomic_DNA"/>
</dbReference>
<keyword evidence="4" id="KW-0805">Transcription regulation</keyword>
<evidence type="ECO:0000256" key="1">
    <source>
        <dbReference type="ARBA" id="ARBA00018672"/>
    </source>
</evidence>
<evidence type="ECO:0000259" key="10">
    <source>
        <dbReference type="PROSITE" id="PS50110"/>
    </source>
</evidence>
<dbReference type="OMA" id="TINRDTR"/>
<dbReference type="InterPro" id="IPR039420">
    <property type="entry name" value="WalR-like"/>
</dbReference>
<keyword evidence="5 9" id="KW-0238">DNA-binding</keyword>
<dbReference type="Gene3D" id="3.40.50.2300">
    <property type="match status" value="1"/>
</dbReference>
<dbReference type="PROSITE" id="PS51755">
    <property type="entry name" value="OMPR_PHOB"/>
    <property type="match status" value="1"/>
</dbReference>
<dbReference type="GO" id="GO:0005829">
    <property type="term" value="C:cytosol"/>
    <property type="evidence" value="ECO:0007669"/>
    <property type="project" value="TreeGrafter"/>
</dbReference>
<dbReference type="PANTHER" id="PTHR48111:SF2">
    <property type="entry name" value="RESPONSE REGULATOR SAER"/>
    <property type="match status" value="1"/>
</dbReference>
<feature type="DNA-binding region" description="OmpR/PhoB-type" evidence="9">
    <location>
        <begin position="131"/>
        <end position="228"/>
    </location>
</feature>
<dbReference type="SUPFAM" id="SSF46894">
    <property type="entry name" value="C-terminal effector domain of the bipartite response regulators"/>
    <property type="match status" value="1"/>
</dbReference>
<dbReference type="GO" id="GO:0000976">
    <property type="term" value="F:transcription cis-regulatory region binding"/>
    <property type="evidence" value="ECO:0007669"/>
    <property type="project" value="TreeGrafter"/>
</dbReference>
<reference evidence="12" key="1">
    <citation type="submission" date="2020-11" db="EMBL/GenBank/DDBJ databases">
        <authorList>
            <person name="Thieme N."/>
            <person name="Liebl W."/>
            <person name="Zverlov V."/>
        </authorList>
    </citation>
    <scope>NUCLEOTIDE SEQUENCE</scope>
    <source>
        <strain evidence="12">NT08</strain>
    </source>
</reference>
<evidence type="ECO:0000256" key="4">
    <source>
        <dbReference type="ARBA" id="ARBA00023015"/>
    </source>
</evidence>
<organism evidence="12 13">
    <name type="scientific">Clostridium beijerinckii</name>
    <name type="common">Clostridium MP</name>
    <dbReference type="NCBI Taxonomy" id="1520"/>
    <lineage>
        <taxon>Bacteria</taxon>
        <taxon>Bacillati</taxon>
        <taxon>Bacillota</taxon>
        <taxon>Clostridia</taxon>
        <taxon>Eubacteriales</taxon>
        <taxon>Clostridiaceae</taxon>
        <taxon>Clostridium</taxon>
    </lineage>
</organism>
<sequence length="228" mass="26702">MSNKILIVDEDSKIRKVARVYLEKEGYDVLSAENGVRALKEVCESEISLILIDVKIFTMNWIEACLKIRKNNVIPIIFMFKEIENINAVQVLPSVMGDYIKKPFNSEELIEIVKLRIKRYKISPSYQKLDKINIKIGSLTINRDTRQVFIANNTVRLTQKEFDILELLASNKGIVFSIEKIYEKIWGDVFFESDNTVMVHIRKIREKIEEEPENPRYIRTVWGVGYRI</sequence>
<dbReference type="Pfam" id="PF00486">
    <property type="entry name" value="Trans_reg_C"/>
    <property type="match status" value="1"/>
</dbReference>
<feature type="modified residue" description="4-aspartylphosphate" evidence="8">
    <location>
        <position position="53"/>
    </location>
</feature>
<dbReference type="CDD" id="cd00383">
    <property type="entry name" value="trans_reg_C"/>
    <property type="match status" value="1"/>
</dbReference>
<evidence type="ECO:0000256" key="7">
    <source>
        <dbReference type="ARBA" id="ARBA00024867"/>
    </source>
</evidence>
<keyword evidence="3" id="KW-0902">Two-component regulatory system</keyword>
<gene>
    <name evidence="12" type="ORF">IS491_20330</name>
</gene>
<feature type="domain" description="OmpR/PhoB-type" evidence="11">
    <location>
        <begin position="131"/>
        <end position="228"/>
    </location>
</feature>
<dbReference type="GO" id="GO:0032993">
    <property type="term" value="C:protein-DNA complex"/>
    <property type="evidence" value="ECO:0007669"/>
    <property type="project" value="TreeGrafter"/>
</dbReference>
<dbReference type="RefSeq" id="WP_012058474.1">
    <property type="nucleotide sequence ID" value="NZ_CP073279.1"/>
</dbReference>
<dbReference type="Pfam" id="PF00072">
    <property type="entry name" value="Response_reg"/>
    <property type="match status" value="1"/>
</dbReference>
<evidence type="ECO:0000256" key="2">
    <source>
        <dbReference type="ARBA" id="ARBA00022553"/>
    </source>
</evidence>
<name>A0AAE2RVJ5_CLOBE</name>
<dbReference type="FunFam" id="1.10.10.10:FF:000018">
    <property type="entry name" value="DNA-binding response regulator ResD"/>
    <property type="match status" value="1"/>
</dbReference>
<dbReference type="GO" id="GO:0006355">
    <property type="term" value="P:regulation of DNA-templated transcription"/>
    <property type="evidence" value="ECO:0007669"/>
    <property type="project" value="InterPro"/>
</dbReference>
<evidence type="ECO:0000256" key="8">
    <source>
        <dbReference type="PROSITE-ProRule" id="PRU00169"/>
    </source>
</evidence>
<dbReference type="Gene3D" id="1.10.10.10">
    <property type="entry name" value="Winged helix-like DNA-binding domain superfamily/Winged helix DNA-binding domain"/>
    <property type="match status" value="1"/>
</dbReference>
<dbReference type="InterPro" id="IPR001867">
    <property type="entry name" value="OmpR/PhoB-type_DNA-bd"/>
</dbReference>
<evidence type="ECO:0000256" key="5">
    <source>
        <dbReference type="ARBA" id="ARBA00023125"/>
    </source>
</evidence>
<comment type="function">
    <text evidence="7">May play the central regulatory role in sporulation. It may be an element of the effector pathway responsible for the activation of sporulation genes in response to nutritional stress. Spo0A may act in concert with spo0H (a sigma factor) to control the expression of some genes that are critical to the sporulation process.</text>
</comment>
<dbReference type="SUPFAM" id="SSF52172">
    <property type="entry name" value="CheY-like"/>
    <property type="match status" value="1"/>
</dbReference>
<dbReference type="GO" id="GO:0000156">
    <property type="term" value="F:phosphorelay response regulator activity"/>
    <property type="evidence" value="ECO:0007669"/>
    <property type="project" value="TreeGrafter"/>
</dbReference>
<dbReference type="InterPro" id="IPR016032">
    <property type="entry name" value="Sig_transdc_resp-reg_C-effctor"/>
</dbReference>
<evidence type="ECO:0000256" key="9">
    <source>
        <dbReference type="PROSITE-ProRule" id="PRU01091"/>
    </source>
</evidence>